<protein>
    <submittedName>
        <fullName evidence="2">Amidase</fullName>
    </submittedName>
</protein>
<dbReference type="HOGENOM" id="CLU_009600_2_1_2"/>
<evidence type="ECO:0000313" key="3">
    <source>
        <dbReference type="EMBL" id="ELY39058.1"/>
    </source>
</evidence>
<evidence type="ECO:0000259" key="1">
    <source>
        <dbReference type="Pfam" id="PF01425"/>
    </source>
</evidence>
<dbReference type="SUPFAM" id="SSF75304">
    <property type="entry name" value="Amidase signature (AS) enzymes"/>
    <property type="match status" value="1"/>
</dbReference>
<keyword evidence="5" id="KW-1185">Reference proteome</keyword>
<feature type="domain" description="Amidase" evidence="1">
    <location>
        <begin position="1"/>
        <end position="183"/>
    </location>
</feature>
<sequence length="256" mass="27729">MTRTVADNAVMLDVMSGYDSADSKTAESIGEIPEDGYVSYLNADGLDGARIGVPWQSIGTDDDEVVAIFEEALSAIEKSGATVVDLDDLPDIATLADEGMVISYEIEREINDYIASLGDEAPVESFREIVDSGTVEGVIAENTFPETEDIDSDALDENVDYLNALLVRRELHKLLYSAIAEYDLDAFVYETGYSSVPPVAAFPSVNVPAGFSEEALAVGIEFMAQPFEEPLLIELAYSFEQATMHRQPPEGFGPMA</sequence>
<dbReference type="Gene3D" id="3.90.1300.10">
    <property type="entry name" value="Amidase signature (AS) domain"/>
    <property type="match status" value="1"/>
</dbReference>
<dbReference type="PANTHER" id="PTHR42678">
    <property type="entry name" value="AMIDASE"/>
    <property type="match status" value="1"/>
</dbReference>
<dbReference type="KEGG" id="hje:HacjB3_16646"/>
<evidence type="ECO:0000313" key="5">
    <source>
        <dbReference type="Proteomes" id="UP000011645"/>
    </source>
</evidence>
<dbReference type="Proteomes" id="UP000000390">
    <property type="component" value="Plasmid 1"/>
</dbReference>
<gene>
    <name evidence="2" type="ordered locus">HacjB3_16646</name>
    <name evidence="3" type="ORF">C497_06089</name>
</gene>
<dbReference type="Proteomes" id="UP000011645">
    <property type="component" value="Unassembled WGS sequence"/>
</dbReference>
<dbReference type="InterPro" id="IPR023631">
    <property type="entry name" value="Amidase_dom"/>
</dbReference>
<dbReference type="Pfam" id="PF01425">
    <property type="entry name" value="Amidase"/>
    <property type="match status" value="1"/>
</dbReference>
<dbReference type="PANTHER" id="PTHR42678:SF34">
    <property type="entry name" value="OS04G0183300 PROTEIN"/>
    <property type="match status" value="1"/>
</dbReference>
<evidence type="ECO:0000313" key="4">
    <source>
        <dbReference type="Proteomes" id="UP000000390"/>
    </source>
</evidence>
<dbReference type="AlphaFoldDB" id="D8JBM6"/>
<name>D8JBM6_HALJB</name>
<organism evidence="2 4">
    <name type="scientific">Halalkalicoccus jeotgali (strain DSM 18796 / CECT 7217 / JCM 14584 / KCTC 4019 / B3)</name>
    <dbReference type="NCBI Taxonomy" id="795797"/>
    <lineage>
        <taxon>Archaea</taxon>
        <taxon>Methanobacteriati</taxon>
        <taxon>Methanobacteriota</taxon>
        <taxon>Stenosarchaea group</taxon>
        <taxon>Halobacteria</taxon>
        <taxon>Halobacteriales</taxon>
        <taxon>Halococcaceae</taxon>
        <taxon>Halalkalicoccus</taxon>
    </lineage>
</organism>
<dbReference type="InterPro" id="IPR036928">
    <property type="entry name" value="AS_sf"/>
</dbReference>
<geneLocation type="plasmid" evidence="2 4">
    <name>1</name>
</geneLocation>
<dbReference type="EMBL" id="AOHV01000016">
    <property type="protein sequence ID" value="ELY39058.1"/>
    <property type="molecule type" value="Genomic_DNA"/>
</dbReference>
<evidence type="ECO:0000313" key="2">
    <source>
        <dbReference type="EMBL" id="ADJ16679.1"/>
    </source>
</evidence>
<reference evidence="2 4" key="1">
    <citation type="journal article" date="2010" name="J. Bacteriol.">
        <title>Complete genome sequence of Halalkalicoccus jeotgali B3(T), an extremely halophilic archaeon.</title>
        <authorList>
            <person name="Roh S.W."/>
            <person name="Nam Y.D."/>
            <person name="Nam S.H."/>
            <person name="Choi S.H."/>
            <person name="Park H.S."/>
            <person name="Bae J.W."/>
        </authorList>
    </citation>
    <scope>NUCLEOTIDE SEQUENCE [LARGE SCALE GENOMIC DNA]</scope>
    <source>
        <strain evidence="2">B3</strain>
        <strain evidence="4">DSM 18796 / CECT 7217 / JCM 14584 / KCTC 4019 / B3</strain>
        <plasmid evidence="4">1</plasmid>
    </source>
</reference>
<reference evidence="3 5" key="2">
    <citation type="journal article" date="2014" name="PLoS Genet.">
        <title>Phylogenetically driven sequencing of extremely halophilic archaea reveals strategies for static and dynamic osmo-response.</title>
        <authorList>
            <person name="Becker E.A."/>
            <person name="Seitzer P.M."/>
            <person name="Tritt A."/>
            <person name="Larsen D."/>
            <person name="Krusor M."/>
            <person name="Yao A.I."/>
            <person name="Wu D."/>
            <person name="Madern D."/>
            <person name="Eisen J.A."/>
            <person name="Darling A.E."/>
            <person name="Facciotti M.T."/>
        </authorList>
    </citation>
    <scope>NUCLEOTIDE SEQUENCE [LARGE SCALE GENOMIC DNA]</scope>
    <source>
        <strain evidence="3">B3</strain>
        <strain evidence="5">DSM 18796 / CECT 7217 / JCM 14584 / KCTC 4019 / B3</strain>
    </source>
</reference>
<keyword evidence="2" id="KW-0614">Plasmid</keyword>
<dbReference type="PATRIC" id="fig|795797.18.peg.3277"/>
<accession>D8JBM6</accession>
<proteinExistence type="predicted"/>
<dbReference type="eggNOG" id="arCOG01717">
    <property type="taxonomic scope" value="Archaea"/>
</dbReference>
<dbReference type="EMBL" id="CP002063">
    <property type="protein sequence ID" value="ADJ16679.1"/>
    <property type="molecule type" value="Genomic_DNA"/>
</dbReference>